<dbReference type="InterPro" id="IPR052407">
    <property type="entry name" value="BTB_POZ_domain_cont_9"/>
</dbReference>
<dbReference type="CDD" id="cd18186">
    <property type="entry name" value="BTB_POZ_ZBTB_KLHL-like"/>
    <property type="match status" value="1"/>
</dbReference>
<dbReference type="GO" id="GO:0005737">
    <property type="term" value="C:cytoplasm"/>
    <property type="evidence" value="ECO:0007669"/>
    <property type="project" value="TreeGrafter"/>
</dbReference>
<dbReference type="Pfam" id="PF07707">
    <property type="entry name" value="BACK"/>
    <property type="match status" value="1"/>
</dbReference>
<dbReference type="PROSITE" id="PS50097">
    <property type="entry name" value="BTB"/>
    <property type="match status" value="1"/>
</dbReference>
<dbReference type="SUPFAM" id="SSF54695">
    <property type="entry name" value="POZ domain"/>
    <property type="match status" value="1"/>
</dbReference>
<dbReference type="Proteomes" id="UP000247702">
    <property type="component" value="Unassembled WGS sequence"/>
</dbReference>
<comment type="caution">
    <text evidence="3">The sequence shown here is derived from an EMBL/GenBank/DDBJ whole genome shotgun (WGS) entry which is preliminary data.</text>
</comment>
<evidence type="ECO:0000259" key="2">
    <source>
        <dbReference type="PROSITE" id="PS51886"/>
    </source>
</evidence>
<feature type="domain" description="BTB" evidence="1">
    <location>
        <begin position="23"/>
        <end position="96"/>
    </location>
</feature>
<dbReference type="InterPro" id="IPR006571">
    <property type="entry name" value="TLDc_dom"/>
</dbReference>
<evidence type="ECO:0008006" key="5">
    <source>
        <dbReference type="Google" id="ProtNLM"/>
    </source>
</evidence>
<dbReference type="Gene3D" id="1.25.40.420">
    <property type="match status" value="1"/>
</dbReference>
<dbReference type="AlphaFoldDB" id="A0A2Z6Q7F1"/>
<dbReference type="PROSITE" id="PS51886">
    <property type="entry name" value="TLDC"/>
    <property type="match status" value="1"/>
</dbReference>
<dbReference type="SMART" id="SM00225">
    <property type="entry name" value="BTB"/>
    <property type="match status" value="1"/>
</dbReference>
<evidence type="ECO:0000259" key="1">
    <source>
        <dbReference type="PROSITE" id="PS50097"/>
    </source>
</evidence>
<accession>A0A2Z6Q7F1</accession>
<keyword evidence="4" id="KW-1185">Reference proteome</keyword>
<gene>
    <name evidence="3" type="ORF">RclHR1_00120029</name>
</gene>
<organism evidence="3 4">
    <name type="scientific">Rhizophagus clarus</name>
    <dbReference type="NCBI Taxonomy" id="94130"/>
    <lineage>
        <taxon>Eukaryota</taxon>
        <taxon>Fungi</taxon>
        <taxon>Fungi incertae sedis</taxon>
        <taxon>Mucoromycota</taxon>
        <taxon>Glomeromycotina</taxon>
        <taxon>Glomeromycetes</taxon>
        <taxon>Glomerales</taxon>
        <taxon>Glomeraceae</taxon>
        <taxon>Rhizophagus</taxon>
    </lineage>
</organism>
<evidence type="ECO:0000313" key="3">
    <source>
        <dbReference type="EMBL" id="GBB85475.1"/>
    </source>
</evidence>
<proteinExistence type="predicted"/>
<reference evidence="3 4" key="1">
    <citation type="submission" date="2017-11" db="EMBL/GenBank/DDBJ databases">
        <title>The genome of Rhizophagus clarus HR1 reveals common genetic basis of auxotrophy among arbuscular mycorrhizal fungi.</title>
        <authorList>
            <person name="Kobayashi Y."/>
        </authorList>
    </citation>
    <scope>NUCLEOTIDE SEQUENCE [LARGE SCALE GENOMIC DNA]</scope>
    <source>
        <strain evidence="3 4">HR1</strain>
    </source>
</reference>
<dbReference type="EMBL" id="BEXD01000224">
    <property type="protein sequence ID" value="GBB85475.1"/>
    <property type="molecule type" value="Genomic_DNA"/>
</dbReference>
<evidence type="ECO:0000313" key="4">
    <source>
        <dbReference type="Proteomes" id="UP000247702"/>
    </source>
</evidence>
<dbReference type="Pfam" id="PF00651">
    <property type="entry name" value="BTB"/>
    <property type="match status" value="1"/>
</dbReference>
<dbReference type="InterPro" id="IPR011333">
    <property type="entry name" value="SKP1/BTB/POZ_sf"/>
</dbReference>
<dbReference type="Gene3D" id="3.30.710.10">
    <property type="entry name" value="Potassium Channel Kv1.1, Chain A"/>
    <property type="match status" value="1"/>
</dbReference>
<feature type="domain" description="TLDc" evidence="2">
    <location>
        <begin position="290"/>
        <end position="529"/>
    </location>
</feature>
<dbReference type="InterPro" id="IPR000210">
    <property type="entry name" value="BTB/POZ_dom"/>
</dbReference>
<dbReference type="PANTHER" id="PTHR46306">
    <property type="entry name" value="BTB/POZ DOMAIN-CONTAINING PROTEIN 9"/>
    <property type="match status" value="1"/>
</dbReference>
<dbReference type="PANTHER" id="PTHR46306:SF1">
    <property type="entry name" value="BTB_POZ DOMAIN-CONTAINING PROTEIN 9"/>
    <property type="match status" value="1"/>
</dbReference>
<name>A0A2Z6Q7F1_9GLOM</name>
<sequence length="531" mass="61645">MSTQFFSKLSKNYIELLKDDEYYDVTIEVGEDPNVKIFRAHMNILCYRSPYLKRNLAFNKKNNDNSLVHIKLSKISSEIFQIILEYIYGGIISLNDQDILDIINILIAADVLHLQELVDHLQTYLIENKPEQIEQHFEFIQQISSQSINLLELQEFCISLMAKFPDKILKSFNFTSLSETSLISLIKRDDLQMKEVEVWDRVLKWGLAQNPTLISDPGTWSDNDFVIMRNILQQCLPLINFFNLSSKEFSQKVRPYRKLLSDQLYEDLLNFYLDPEIVSTLEILRPRKTALFSNGTLIIDSRIVDSSIYLPYKFELLLRGSRDGFTPKKFHELCDDKPNTVTFIKIKGTKEILGGYNPIIWKSFVDKSRLTLNSPDDFGGYHTRKSFSVKSRSKNSSGNFGGYRKSFNGWNQLMLSNPYNLMSSVNKNSSDNRNSSDNWGKTEDSFIFSFKDNNIKDAIISNVKNTNRALKYDPCRGPQFGVDIVCVTSDLSTSKDYNHIYCKKSYYEKAIRNTADKFSMEDYEVFQIIKR</sequence>
<protein>
    <recommendedName>
        <fullName evidence="5">BTB domain-containing protein</fullName>
    </recommendedName>
</protein>
<dbReference type="InterPro" id="IPR011705">
    <property type="entry name" value="BACK"/>
</dbReference>